<evidence type="ECO:0000313" key="2">
    <source>
        <dbReference type="EMBL" id="OAQ77395.1"/>
    </source>
</evidence>
<evidence type="ECO:0000313" key="3">
    <source>
        <dbReference type="Proteomes" id="UP000078240"/>
    </source>
</evidence>
<feature type="region of interest" description="Disordered" evidence="1">
    <location>
        <begin position="46"/>
        <end position="133"/>
    </location>
</feature>
<comment type="caution">
    <text evidence="2">The sequence shown here is derived from an EMBL/GenBank/DDBJ whole genome shotgun (WGS) entry which is preliminary data.</text>
</comment>
<dbReference type="Proteomes" id="UP000078240">
    <property type="component" value="Unassembled WGS sequence"/>
</dbReference>
<feature type="compositionally biased region" description="Low complexity" evidence="1">
    <location>
        <begin position="46"/>
        <end position="64"/>
    </location>
</feature>
<dbReference type="AlphaFoldDB" id="A0A179GHQ7"/>
<gene>
    <name evidence="2" type="ORF">VFPBJ_07867</name>
</gene>
<feature type="compositionally biased region" description="Polar residues" evidence="1">
    <location>
        <begin position="86"/>
        <end position="103"/>
    </location>
</feature>
<sequence>MKQRLEPHITHIVHPSEYSQQQHLVTICRFPSRDDIIIVVGEEHVAAQSSPTADTTTQQQQPAPRQEDDVDHTPPGWPTEADLTATRGSHQTVAEAVQKTSCPHLQRSPGIGRQRRPGDEEEEEEAAKAGPAAVERLPERASFWRPSADVACKWFRQSPCCWAGHGKVGVTRDTVVGPPGIYMFVSGSATSNTLHDESRRTETTTTSLAQLPPPHPLTSIVRRRPVGNHY</sequence>
<organism evidence="2 3">
    <name type="scientific">Purpureocillium lilacinum</name>
    <name type="common">Paecilomyces lilacinus</name>
    <dbReference type="NCBI Taxonomy" id="33203"/>
    <lineage>
        <taxon>Eukaryota</taxon>
        <taxon>Fungi</taxon>
        <taxon>Dikarya</taxon>
        <taxon>Ascomycota</taxon>
        <taxon>Pezizomycotina</taxon>
        <taxon>Sordariomycetes</taxon>
        <taxon>Hypocreomycetidae</taxon>
        <taxon>Hypocreales</taxon>
        <taxon>Ophiocordycipitaceae</taxon>
        <taxon>Purpureocillium</taxon>
    </lineage>
</organism>
<name>A0A179GHQ7_PURLI</name>
<protein>
    <submittedName>
        <fullName evidence="2">Uncharacterized protein</fullName>
    </submittedName>
</protein>
<dbReference type="EMBL" id="LSBH01000006">
    <property type="protein sequence ID" value="OAQ77395.1"/>
    <property type="molecule type" value="Genomic_DNA"/>
</dbReference>
<proteinExistence type="predicted"/>
<reference evidence="2 3" key="1">
    <citation type="submission" date="2016-01" db="EMBL/GenBank/DDBJ databases">
        <title>Biosynthesis of antibiotic leucinostatins and their inhibition on Phytophthora in bio-control Purpureocillium lilacinum.</title>
        <authorList>
            <person name="Wang G."/>
            <person name="Liu Z."/>
            <person name="Lin R."/>
            <person name="Li E."/>
            <person name="Mao Z."/>
            <person name="Ling J."/>
            <person name="Yin W."/>
            <person name="Xie B."/>
        </authorList>
    </citation>
    <scope>NUCLEOTIDE SEQUENCE [LARGE SCALE GENOMIC DNA]</scope>
    <source>
        <strain evidence="2">PLBJ-1</strain>
    </source>
</reference>
<evidence type="ECO:0000256" key="1">
    <source>
        <dbReference type="SAM" id="MobiDB-lite"/>
    </source>
</evidence>
<accession>A0A179GHQ7</accession>